<evidence type="ECO:0000313" key="3">
    <source>
        <dbReference type="Proteomes" id="UP000678228"/>
    </source>
</evidence>
<comment type="caution">
    <text evidence="2">The sequence shown here is derived from an EMBL/GenBank/DDBJ whole genome shotgun (WGS) entry which is preliminary data.</text>
</comment>
<feature type="transmembrane region" description="Helical" evidence="1">
    <location>
        <begin position="147"/>
        <end position="171"/>
    </location>
</feature>
<keyword evidence="3" id="KW-1185">Reference proteome</keyword>
<reference evidence="2" key="1">
    <citation type="submission" date="2021-03" db="EMBL/GenBank/DDBJ databases">
        <title>Bacillus suaedae sp. nov., isolated from Suaeda aralocaspica.</title>
        <authorList>
            <person name="Lei R.F.R."/>
        </authorList>
    </citation>
    <scope>NUCLEOTIDE SEQUENCE</scope>
    <source>
        <strain evidence="2">YZJH907-2</strain>
    </source>
</reference>
<organism evidence="2 3">
    <name type="scientific">Halalkalibacter suaedae</name>
    <dbReference type="NCBI Taxonomy" id="2822140"/>
    <lineage>
        <taxon>Bacteria</taxon>
        <taxon>Bacillati</taxon>
        <taxon>Bacillota</taxon>
        <taxon>Bacilli</taxon>
        <taxon>Bacillales</taxon>
        <taxon>Bacillaceae</taxon>
        <taxon>Halalkalibacter</taxon>
    </lineage>
</organism>
<dbReference type="Pfam" id="PF04854">
    <property type="entry name" value="DUF624"/>
    <property type="match status" value="1"/>
</dbReference>
<evidence type="ECO:0000256" key="1">
    <source>
        <dbReference type="SAM" id="Phobius"/>
    </source>
</evidence>
<dbReference type="Proteomes" id="UP000678228">
    <property type="component" value="Unassembled WGS sequence"/>
</dbReference>
<accession>A0A940WR64</accession>
<feature type="transmembrane region" description="Helical" evidence="1">
    <location>
        <begin position="108"/>
        <end position="135"/>
    </location>
</feature>
<sequence>MDGQGAMGGFYRVAERIMLFAYLNILWILFTLLGLIVLGIMPSTIAMFTVYRKWLMGERDTPIFKLYARTYKNEFIKGNGLGLFLAIVGYILYVDFVYLGTVDGMLNLIFTAFLFIAGILYLLLLAYLIPVYVHYDLKFFQYIKHSLMIGVISPLMTILMLLSLIALYFVFRMIPGLIPLFSFSVIGFIIMGNAYYAFVRLERRKEDLEDVVGESV</sequence>
<dbReference type="AlphaFoldDB" id="A0A940WR64"/>
<feature type="transmembrane region" description="Helical" evidence="1">
    <location>
        <begin position="81"/>
        <end position="102"/>
    </location>
</feature>
<name>A0A940WR64_9BACI</name>
<dbReference type="RefSeq" id="WP_210596713.1">
    <property type="nucleotide sequence ID" value="NZ_JAGKSQ010000003.1"/>
</dbReference>
<keyword evidence="1" id="KW-0472">Membrane</keyword>
<feature type="transmembrane region" description="Helical" evidence="1">
    <location>
        <begin position="177"/>
        <end position="198"/>
    </location>
</feature>
<dbReference type="InterPro" id="IPR006938">
    <property type="entry name" value="DUF624"/>
</dbReference>
<protein>
    <submittedName>
        <fullName evidence="2">YesL family protein</fullName>
    </submittedName>
</protein>
<keyword evidence="1" id="KW-1133">Transmembrane helix</keyword>
<proteinExistence type="predicted"/>
<dbReference type="EMBL" id="JAGKSQ010000003">
    <property type="protein sequence ID" value="MBP3951005.1"/>
    <property type="molecule type" value="Genomic_DNA"/>
</dbReference>
<evidence type="ECO:0000313" key="2">
    <source>
        <dbReference type="EMBL" id="MBP3951005.1"/>
    </source>
</evidence>
<gene>
    <name evidence="2" type="ORF">J7W16_07645</name>
</gene>
<keyword evidence="1" id="KW-0812">Transmembrane</keyword>
<feature type="transmembrane region" description="Helical" evidence="1">
    <location>
        <begin position="25"/>
        <end position="51"/>
    </location>
</feature>